<reference evidence="2 3" key="1">
    <citation type="submission" date="2024-06" db="EMBL/GenBank/DDBJ databases">
        <authorList>
            <person name="Bataeva Y.V."/>
            <person name="Grigorian L.N."/>
            <person name="Solomentsev V.I."/>
        </authorList>
    </citation>
    <scope>NUCLEOTIDE SEQUENCE [LARGE SCALE GENOMIC DNA]</scope>
    <source>
        <strain evidence="3">SCPM-O-B-12605 (RCAM04882)</strain>
    </source>
</reference>
<dbReference type="Gene3D" id="3.30.559.30">
    <property type="entry name" value="Nonribosomal peptide synthetase, condensation domain"/>
    <property type="match status" value="1"/>
</dbReference>
<feature type="non-terminal residue" evidence="2">
    <location>
        <position position="224"/>
    </location>
</feature>
<dbReference type="Gene3D" id="3.30.559.10">
    <property type="entry name" value="Chloramphenicol acetyltransferase-like domain"/>
    <property type="match status" value="1"/>
</dbReference>
<evidence type="ECO:0000313" key="2">
    <source>
        <dbReference type="EMBL" id="MES0838488.1"/>
    </source>
</evidence>
<dbReference type="Pfam" id="PF00668">
    <property type="entry name" value="Condensation"/>
    <property type="match status" value="1"/>
</dbReference>
<dbReference type="RefSeq" id="WP_352987354.1">
    <property type="nucleotide sequence ID" value="NZ_JBEQNA010000056.1"/>
</dbReference>
<evidence type="ECO:0000259" key="1">
    <source>
        <dbReference type="Pfam" id="PF00668"/>
    </source>
</evidence>
<name>A0ABV2A556_9ACTN</name>
<dbReference type="InterPro" id="IPR023213">
    <property type="entry name" value="CAT-like_dom_sf"/>
</dbReference>
<dbReference type="EMBL" id="JBEQNB010000059">
    <property type="protein sequence ID" value="MES0838488.1"/>
    <property type="molecule type" value="Genomic_DNA"/>
</dbReference>
<organism evidence="2 3">
    <name type="scientific">Nocardiopsis tropica</name>
    <dbReference type="NCBI Taxonomy" id="109330"/>
    <lineage>
        <taxon>Bacteria</taxon>
        <taxon>Bacillati</taxon>
        <taxon>Actinomycetota</taxon>
        <taxon>Actinomycetes</taxon>
        <taxon>Streptosporangiales</taxon>
        <taxon>Nocardiopsidaceae</taxon>
        <taxon>Nocardiopsis</taxon>
    </lineage>
</organism>
<accession>A0ABV2A556</accession>
<proteinExistence type="predicted"/>
<dbReference type="SUPFAM" id="SSF52777">
    <property type="entry name" value="CoA-dependent acyltransferases"/>
    <property type="match status" value="1"/>
</dbReference>
<dbReference type="PANTHER" id="PTHR45398:SF1">
    <property type="entry name" value="ENZYME, PUTATIVE (JCVI)-RELATED"/>
    <property type="match status" value="1"/>
</dbReference>
<feature type="domain" description="Condensation" evidence="1">
    <location>
        <begin position="8"/>
        <end position="224"/>
    </location>
</feature>
<comment type="caution">
    <text evidence="2">The sequence shown here is derived from an EMBL/GenBank/DDBJ whole genome shotgun (WGS) entry which is preliminary data.</text>
</comment>
<protein>
    <submittedName>
        <fullName evidence="2">Condensation domain-containing protein</fullName>
    </submittedName>
</protein>
<gene>
    <name evidence="2" type="ORF">ABUK86_32315</name>
</gene>
<dbReference type="PANTHER" id="PTHR45398">
    <property type="match status" value="1"/>
</dbReference>
<keyword evidence="3" id="KW-1185">Reference proteome</keyword>
<evidence type="ECO:0000313" key="3">
    <source>
        <dbReference type="Proteomes" id="UP001432401"/>
    </source>
</evidence>
<dbReference type="Proteomes" id="UP001432401">
    <property type="component" value="Unassembled WGS sequence"/>
</dbReference>
<dbReference type="InterPro" id="IPR001242">
    <property type="entry name" value="Condensation_dom"/>
</dbReference>
<sequence>MAGERPERVPLSFAQRRLWFLNQMEEPGTYNIPVALRLRGAVDVEALRAALGDVVGRHESLRTVFVQDRDQVWQHVLPTGPTEAFFDIVDRAPGSGAADGVPEGIASSLAEFAVGGFDLSAQLPLRARLYRVSDGESVLCVVVHHIACDGWSLAPLLGDLGRAYEARTGGRVPGWAPLPVQYADFSLWQRRELGEQADPGSVMHAQSEYWRGALQGAPQELALP</sequence>